<dbReference type="Proteomes" id="UP000179797">
    <property type="component" value="Unassembled WGS sequence"/>
</dbReference>
<reference evidence="2 3" key="1">
    <citation type="journal article" date="2012" name="Int. J. Syst. Evol. Microbiol.">
        <title>Flammeovirga pacifica sp. nov., isolated from deep-sea sediment.</title>
        <authorList>
            <person name="Xu H."/>
            <person name="Fu Y."/>
            <person name="Yang N."/>
            <person name="Ding Z."/>
            <person name="Lai Q."/>
            <person name="Zeng R."/>
        </authorList>
    </citation>
    <scope>NUCLEOTIDE SEQUENCE [LARGE SCALE GENOMIC DNA]</scope>
    <source>
        <strain evidence="3">DSM 24597 / LMG 26175 / WPAGA1</strain>
    </source>
</reference>
<name>A0A1S1Z5D6_FLAPC</name>
<dbReference type="Gene3D" id="3.90.550.10">
    <property type="entry name" value="Spore Coat Polysaccharide Biosynthesis Protein SpsA, Chain A"/>
    <property type="match status" value="1"/>
</dbReference>
<dbReference type="EMBL" id="JRYR02000001">
    <property type="protein sequence ID" value="OHX68427.1"/>
    <property type="molecule type" value="Genomic_DNA"/>
</dbReference>
<evidence type="ECO:0000313" key="3">
    <source>
        <dbReference type="Proteomes" id="UP000179797"/>
    </source>
</evidence>
<gene>
    <name evidence="2" type="ORF">NH26_03340</name>
</gene>
<protein>
    <submittedName>
        <fullName evidence="2">Nucleotidyltransferase</fullName>
    </submittedName>
</protein>
<dbReference type="SUPFAM" id="SSF53448">
    <property type="entry name" value="Nucleotide-diphospho-sugar transferases"/>
    <property type="match status" value="1"/>
</dbReference>
<comment type="caution">
    <text evidence="2">The sequence shown here is derived from an EMBL/GenBank/DDBJ whole genome shotgun (WGS) entry which is preliminary data.</text>
</comment>
<accession>A0A1S1Z5D6</accession>
<dbReference type="Gene3D" id="2.160.10.10">
    <property type="entry name" value="Hexapeptide repeat proteins"/>
    <property type="match status" value="1"/>
</dbReference>
<dbReference type="AlphaFoldDB" id="A0A1S1Z5D6"/>
<dbReference type="OrthoDB" id="9803871at2"/>
<evidence type="ECO:0000259" key="1">
    <source>
        <dbReference type="Pfam" id="PF00483"/>
    </source>
</evidence>
<dbReference type="Pfam" id="PF00483">
    <property type="entry name" value="NTP_transferase"/>
    <property type="match status" value="1"/>
</dbReference>
<feature type="domain" description="Nucleotidyl transferase" evidence="1">
    <location>
        <begin position="7"/>
        <end position="236"/>
    </location>
</feature>
<dbReference type="STRING" id="915059.NH26_03340"/>
<dbReference type="GO" id="GO:0016740">
    <property type="term" value="F:transferase activity"/>
    <property type="evidence" value="ECO:0007669"/>
    <property type="project" value="UniProtKB-KW"/>
</dbReference>
<dbReference type="CDD" id="cd04181">
    <property type="entry name" value="NTP_transferase"/>
    <property type="match status" value="1"/>
</dbReference>
<dbReference type="PANTHER" id="PTHR22572">
    <property type="entry name" value="SUGAR-1-PHOSPHATE GUANYL TRANSFERASE"/>
    <property type="match status" value="1"/>
</dbReference>
<organism evidence="2 3">
    <name type="scientific">Flammeovirga pacifica</name>
    <dbReference type="NCBI Taxonomy" id="915059"/>
    <lineage>
        <taxon>Bacteria</taxon>
        <taxon>Pseudomonadati</taxon>
        <taxon>Bacteroidota</taxon>
        <taxon>Cytophagia</taxon>
        <taxon>Cytophagales</taxon>
        <taxon>Flammeovirgaceae</taxon>
        <taxon>Flammeovirga</taxon>
    </lineage>
</organism>
<dbReference type="InterPro" id="IPR050486">
    <property type="entry name" value="Mannose-1P_guanyltransferase"/>
</dbReference>
<sequence>MKIIVPMAGRGSRLRPHTLTTPKPLVKIAGKPIVHRLVEDLAAMSDEKLDEIAFVIGDFGEIVEKELIGIAESLGAKGTIYYQDEPLGTAHAILCAGDSMDGNIIVAFADTLFKADFSIDKFEDGIIYTQKVEDPSAFGVVKLNNDGFITDFVEKPQEFVSDQAIIGIYYFKEGERLKAELQYLVDNKIMNDGEYQLTGALENLKAKGARLKPGTVEEWLDCGNKDAIVNTNQRYLTYIEDQELVHDSAEMDNVVLISPVYVGANVKIKNAVVGPYVSVGSDTIIENSVVQNSIVQEYSDIRKVNIENSVVGNHVVYRGRSKDLSIGDFTSVKE</sequence>
<dbReference type="InterPro" id="IPR005835">
    <property type="entry name" value="NTP_transferase_dom"/>
</dbReference>
<evidence type="ECO:0000313" key="2">
    <source>
        <dbReference type="EMBL" id="OHX68427.1"/>
    </source>
</evidence>
<keyword evidence="3" id="KW-1185">Reference proteome</keyword>
<dbReference type="InterPro" id="IPR029044">
    <property type="entry name" value="Nucleotide-diphossugar_trans"/>
</dbReference>
<dbReference type="RefSeq" id="WP_044225536.1">
    <property type="nucleotide sequence ID" value="NZ_JRYR02000001.1"/>
</dbReference>
<proteinExistence type="predicted"/>